<dbReference type="RefSeq" id="WP_252592796.1">
    <property type="nucleotide sequence ID" value="NZ_CP099489.1"/>
</dbReference>
<reference evidence="1" key="1">
    <citation type="submission" date="2022-06" db="EMBL/GenBank/DDBJ databases">
        <title>Ornithinimicrobium HY1793.</title>
        <authorList>
            <person name="Huang Y."/>
        </authorList>
    </citation>
    <scope>NUCLEOTIDE SEQUENCE</scope>
    <source>
        <strain evidence="1">HY1793</strain>
    </source>
</reference>
<evidence type="ECO:0000313" key="1">
    <source>
        <dbReference type="EMBL" id="USQ79692.1"/>
    </source>
</evidence>
<keyword evidence="2" id="KW-1185">Reference proteome</keyword>
<dbReference type="EMBL" id="CP099489">
    <property type="protein sequence ID" value="USQ79692.1"/>
    <property type="molecule type" value="Genomic_DNA"/>
</dbReference>
<protein>
    <submittedName>
        <fullName evidence="1">Uncharacterized protein</fullName>
    </submittedName>
</protein>
<organism evidence="1 2">
    <name type="scientific">Ornithinimicrobium faecis</name>
    <dbReference type="NCBI Taxonomy" id="2934158"/>
    <lineage>
        <taxon>Bacteria</taxon>
        <taxon>Bacillati</taxon>
        <taxon>Actinomycetota</taxon>
        <taxon>Actinomycetes</taxon>
        <taxon>Micrococcales</taxon>
        <taxon>Ornithinimicrobiaceae</taxon>
        <taxon>Ornithinimicrobium</taxon>
    </lineage>
</organism>
<evidence type="ECO:0000313" key="2">
    <source>
        <dbReference type="Proteomes" id="UP001056455"/>
    </source>
</evidence>
<accession>A0ABY4YU64</accession>
<gene>
    <name evidence="1" type="ORF">NF556_19220</name>
</gene>
<proteinExistence type="predicted"/>
<sequence length="52" mass="5548">MVAPSTAQLLSALLEARGWSAFHIDARGRVLAGHDELDPAAISFLHTHLARG</sequence>
<name>A0ABY4YU64_9MICO</name>
<dbReference type="Proteomes" id="UP001056455">
    <property type="component" value="Chromosome"/>
</dbReference>